<dbReference type="SUPFAM" id="SSF48403">
    <property type="entry name" value="Ankyrin repeat"/>
    <property type="match status" value="1"/>
</dbReference>
<evidence type="ECO:0000256" key="3">
    <source>
        <dbReference type="ARBA" id="ARBA00022475"/>
    </source>
</evidence>
<dbReference type="KEGG" id="psua:FLK61_24745"/>
<keyword evidence="3" id="KW-1003">Cell membrane</keyword>
<evidence type="ECO:0000256" key="6">
    <source>
        <dbReference type="ARBA" id="ARBA00022723"/>
    </source>
</evidence>
<sequence length="456" mass="50757">MNYADIQSNRETPYFAIALIFSLITYLFAIISIIGVVIVLFAFLIMLLLNAIQLGSIRGNGMRVSQNQFPDIYQRAEQLSAEIGLTKTPDFFVVQSEGSLNAFATRFFGRSMIVMYSEVFDLAREQGEKELDFIIAHELAHIKRNHVWKNILTFPARFVPFLSQAYSRSCEYTCDRHAASLIQDATAAKSALTMLSVGKVMYREVNEDAFLEQIHSESNGAVWLSEVLSTHPILPKRILSVEQFFNPETSYSYRPRYGKIALTGVVLTAGFVVSIVATALAIPFGIAFLADNVDFAEEDFLANDSFSTYEALGENNTLTDEESFLDEDADPEVIDYGSTELMDAVSMSDAVEVTNLVSQGADLEERDVEGSTALLYASYANDIDMIGVLLDHGANPNVEDDYSTPLINALDYYDPEVARLLIEYGADPEFMTSFGVSAVEIAESELGIDFYEWINE</sequence>
<feature type="repeat" description="ANK" evidence="12">
    <location>
        <begin position="401"/>
        <end position="433"/>
    </location>
</feature>
<keyword evidence="5 13" id="KW-0812">Transmembrane</keyword>
<dbReference type="PROSITE" id="PS50297">
    <property type="entry name" value="ANK_REP_REGION"/>
    <property type="match status" value="1"/>
</dbReference>
<keyword evidence="10 15" id="KW-0482">Metalloprotease</keyword>
<reference evidence="16" key="1">
    <citation type="submission" date="2019-07" db="EMBL/GenBank/DDBJ databases">
        <title>Bacillus alkalisoli sp. nov. isolated from saline soil.</title>
        <authorList>
            <person name="Sun J.-Q."/>
            <person name="Xu L."/>
        </authorList>
    </citation>
    <scope>NUCLEOTIDE SEQUENCE [LARGE SCALE GENOMIC DNA]</scope>
    <source>
        <strain evidence="16">M4U3P1</strain>
    </source>
</reference>
<dbReference type="InterPro" id="IPR036770">
    <property type="entry name" value="Ankyrin_rpt-contain_sf"/>
</dbReference>
<evidence type="ECO:0000256" key="13">
    <source>
        <dbReference type="SAM" id="Phobius"/>
    </source>
</evidence>
<dbReference type="InterPro" id="IPR001915">
    <property type="entry name" value="Peptidase_M48"/>
</dbReference>
<evidence type="ECO:0000256" key="2">
    <source>
        <dbReference type="ARBA" id="ARBA00004651"/>
    </source>
</evidence>
<evidence type="ECO:0000256" key="5">
    <source>
        <dbReference type="ARBA" id="ARBA00022692"/>
    </source>
</evidence>
<comment type="subcellular location">
    <subcellularLocation>
        <location evidence="2">Cell membrane</location>
        <topology evidence="2">Multi-pass membrane protein</topology>
    </subcellularLocation>
</comment>
<keyword evidence="16" id="KW-1185">Reference proteome</keyword>
<dbReference type="CDD" id="cd07325">
    <property type="entry name" value="M48_Ste24p_like"/>
    <property type="match status" value="1"/>
</dbReference>
<dbReference type="RefSeq" id="WP_176008031.1">
    <property type="nucleotide sequence ID" value="NZ_CP041372.2"/>
</dbReference>
<keyword evidence="12" id="KW-0040">ANK repeat</keyword>
<evidence type="ECO:0000313" key="15">
    <source>
        <dbReference type="EMBL" id="QKS69987.1"/>
    </source>
</evidence>
<organism evidence="15 16">
    <name type="scientific">Paenalkalicoccus suaedae</name>
    <dbReference type="NCBI Taxonomy" id="2592382"/>
    <lineage>
        <taxon>Bacteria</taxon>
        <taxon>Bacillati</taxon>
        <taxon>Bacillota</taxon>
        <taxon>Bacilli</taxon>
        <taxon>Bacillales</taxon>
        <taxon>Bacillaceae</taxon>
        <taxon>Paenalkalicoccus</taxon>
    </lineage>
</organism>
<comment type="cofactor">
    <cofactor evidence="1">
        <name>Zn(2+)</name>
        <dbReference type="ChEBI" id="CHEBI:29105"/>
    </cofactor>
</comment>
<evidence type="ECO:0000256" key="11">
    <source>
        <dbReference type="ARBA" id="ARBA00023136"/>
    </source>
</evidence>
<dbReference type="Gene3D" id="1.25.40.20">
    <property type="entry name" value="Ankyrin repeat-containing domain"/>
    <property type="match status" value="1"/>
</dbReference>
<evidence type="ECO:0000256" key="9">
    <source>
        <dbReference type="ARBA" id="ARBA00022989"/>
    </source>
</evidence>
<proteinExistence type="predicted"/>
<protein>
    <submittedName>
        <fullName evidence="15">M48 family metalloprotease</fullName>
    </submittedName>
</protein>
<dbReference type="SMART" id="SM00248">
    <property type="entry name" value="ANK"/>
    <property type="match status" value="3"/>
</dbReference>
<keyword evidence="7" id="KW-0378">Hydrolase</keyword>
<keyword evidence="9 13" id="KW-1133">Transmembrane helix</keyword>
<dbReference type="PANTHER" id="PTHR43221">
    <property type="entry name" value="PROTEASE HTPX"/>
    <property type="match status" value="1"/>
</dbReference>
<evidence type="ECO:0000256" key="10">
    <source>
        <dbReference type="ARBA" id="ARBA00023049"/>
    </source>
</evidence>
<dbReference type="EMBL" id="CP041372">
    <property type="protein sequence ID" value="QKS69987.1"/>
    <property type="molecule type" value="Genomic_DNA"/>
</dbReference>
<keyword evidence="11 13" id="KW-0472">Membrane</keyword>
<evidence type="ECO:0000256" key="12">
    <source>
        <dbReference type="PROSITE-ProRule" id="PRU00023"/>
    </source>
</evidence>
<feature type="transmembrane region" description="Helical" evidence="13">
    <location>
        <begin position="260"/>
        <end position="290"/>
    </location>
</feature>
<dbReference type="InterPro" id="IPR050083">
    <property type="entry name" value="HtpX_protease"/>
</dbReference>
<accession>A0A859FAL6</accession>
<evidence type="ECO:0000256" key="4">
    <source>
        <dbReference type="ARBA" id="ARBA00022670"/>
    </source>
</evidence>
<dbReference type="GO" id="GO:0046872">
    <property type="term" value="F:metal ion binding"/>
    <property type="evidence" value="ECO:0007669"/>
    <property type="project" value="UniProtKB-KW"/>
</dbReference>
<dbReference type="GO" id="GO:0005886">
    <property type="term" value="C:plasma membrane"/>
    <property type="evidence" value="ECO:0007669"/>
    <property type="project" value="UniProtKB-SubCell"/>
</dbReference>
<dbReference type="GO" id="GO:0006508">
    <property type="term" value="P:proteolysis"/>
    <property type="evidence" value="ECO:0007669"/>
    <property type="project" value="UniProtKB-KW"/>
</dbReference>
<evidence type="ECO:0000256" key="7">
    <source>
        <dbReference type="ARBA" id="ARBA00022801"/>
    </source>
</evidence>
<evidence type="ECO:0000256" key="1">
    <source>
        <dbReference type="ARBA" id="ARBA00001947"/>
    </source>
</evidence>
<dbReference type="PROSITE" id="PS50088">
    <property type="entry name" value="ANK_REPEAT"/>
    <property type="match status" value="2"/>
</dbReference>
<dbReference type="Gene3D" id="3.30.2010.10">
    <property type="entry name" value="Metalloproteases ('zincins'), catalytic domain"/>
    <property type="match status" value="1"/>
</dbReference>
<feature type="domain" description="Peptidase M48" evidence="14">
    <location>
        <begin position="68"/>
        <end position="152"/>
    </location>
</feature>
<evidence type="ECO:0000259" key="14">
    <source>
        <dbReference type="Pfam" id="PF01435"/>
    </source>
</evidence>
<evidence type="ECO:0000256" key="8">
    <source>
        <dbReference type="ARBA" id="ARBA00022833"/>
    </source>
</evidence>
<dbReference type="Proteomes" id="UP000318138">
    <property type="component" value="Chromosome"/>
</dbReference>
<dbReference type="AlphaFoldDB" id="A0A859FAL6"/>
<feature type="transmembrane region" description="Helical" evidence="13">
    <location>
        <begin position="15"/>
        <end position="48"/>
    </location>
</feature>
<dbReference type="Pfam" id="PF01435">
    <property type="entry name" value="Peptidase_M48"/>
    <property type="match status" value="2"/>
</dbReference>
<name>A0A859FAL6_9BACI</name>
<keyword evidence="6" id="KW-0479">Metal-binding</keyword>
<keyword evidence="4 15" id="KW-0645">Protease</keyword>
<keyword evidence="8" id="KW-0862">Zinc</keyword>
<dbReference type="GO" id="GO:0004222">
    <property type="term" value="F:metalloendopeptidase activity"/>
    <property type="evidence" value="ECO:0007669"/>
    <property type="project" value="InterPro"/>
</dbReference>
<feature type="repeat" description="ANK" evidence="12">
    <location>
        <begin position="369"/>
        <end position="401"/>
    </location>
</feature>
<dbReference type="PANTHER" id="PTHR43221:SF1">
    <property type="entry name" value="PROTEASE HTPX"/>
    <property type="match status" value="1"/>
</dbReference>
<dbReference type="InterPro" id="IPR002110">
    <property type="entry name" value="Ankyrin_rpt"/>
</dbReference>
<dbReference type="Pfam" id="PF12796">
    <property type="entry name" value="Ank_2"/>
    <property type="match status" value="1"/>
</dbReference>
<evidence type="ECO:0000313" key="16">
    <source>
        <dbReference type="Proteomes" id="UP000318138"/>
    </source>
</evidence>
<feature type="domain" description="Peptidase M48" evidence="14">
    <location>
        <begin position="159"/>
        <end position="242"/>
    </location>
</feature>
<gene>
    <name evidence="15" type="ORF">FLK61_24745</name>
</gene>